<comment type="caution">
    <text evidence="8">The sequence shown here is derived from an EMBL/GenBank/DDBJ whole genome shotgun (WGS) entry which is preliminary data.</text>
</comment>
<dbReference type="Gene3D" id="3.40.50.300">
    <property type="entry name" value="P-loop containing nucleotide triphosphate hydrolases"/>
    <property type="match status" value="1"/>
</dbReference>
<dbReference type="GO" id="GO:0006355">
    <property type="term" value="P:regulation of DNA-templated transcription"/>
    <property type="evidence" value="ECO:0007669"/>
    <property type="project" value="InterPro"/>
</dbReference>
<dbReference type="RefSeq" id="WP_114378172.1">
    <property type="nucleotide sequence ID" value="NZ_QPJD01000001.1"/>
</dbReference>
<evidence type="ECO:0000256" key="4">
    <source>
        <dbReference type="ARBA" id="ARBA00023125"/>
    </source>
</evidence>
<dbReference type="PANTHER" id="PTHR32071:SF74">
    <property type="entry name" value="TRANSCRIPTIONAL ACTIVATOR ROCR"/>
    <property type="match status" value="1"/>
</dbReference>
<keyword evidence="4" id="KW-0238">DNA-binding</keyword>
<feature type="domain" description="PAS" evidence="7">
    <location>
        <begin position="8"/>
        <end position="56"/>
    </location>
</feature>
<reference evidence="8 9" key="1">
    <citation type="submission" date="2018-07" db="EMBL/GenBank/DDBJ databases">
        <title>Genomic Encyclopedia of Type Strains, Phase III (KMG-III): the genomes of soil and plant-associated and newly described type strains.</title>
        <authorList>
            <person name="Whitman W."/>
        </authorList>
    </citation>
    <scope>NUCLEOTIDE SEQUENCE [LARGE SCALE GENOMIC DNA]</scope>
    <source>
        <strain evidence="8 9">CECT 7506</strain>
    </source>
</reference>
<dbReference type="SMART" id="SM00382">
    <property type="entry name" value="AAA"/>
    <property type="match status" value="1"/>
</dbReference>
<dbReference type="SUPFAM" id="SSF55785">
    <property type="entry name" value="PYP-like sensor domain (PAS domain)"/>
    <property type="match status" value="1"/>
</dbReference>
<dbReference type="SUPFAM" id="SSF52540">
    <property type="entry name" value="P-loop containing nucleoside triphosphate hydrolases"/>
    <property type="match status" value="1"/>
</dbReference>
<dbReference type="InterPro" id="IPR000014">
    <property type="entry name" value="PAS"/>
</dbReference>
<feature type="domain" description="Sigma-54 factor interaction" evidence="6">
    <location>
        <begin position="157"/>
        <end position="385"/>
    </location>
</feature>
<dbReference type="Pfam" id="PF08448">
    <property type="entry name" value="PAS_4"/>
    <property type="match status" value="1"/>
</dbReference>
<dbReference type="CDD" id="cd00130">
    <property type="entry name" value="PAS"/>
    <property type="match status" value="1"/>
</dbReference>
<dbReference type="InterPro" id="IPR058031">
    <property type="entry name" value="AAA_lid_NorR"/>
</dbReference>
<keyword evidence="1" id="KW-0547">Nucleotide-binding</keyword>
<keyword evidence="2" id="KW-0067">ATP-binding</keyword>
<evidence type="ECO:0000256" key="1">
    <source>
        <dbReference type="ARBA" id="ARBA00022741"/>
    </source>
</evidence>
<keyword evidence="9" id="KW-1185">Reference proteome</keyword>
<dbReference type="InterPro" id="IPR003593">
    <property type="entry name" value="AAA+_ATPase"/>
</dbReference>
<dbReference type="InterPro" id="IPR002197">
    <property type="entry name" value="HTH_Fis"/>
</dbReference>
<dbReference type="Gene3D" id="1.10.10.60">
    <property type="entry name" value="Homeodomain-like"/>
    <property type="match status" value="1"/>
</dbReference>
<protein>
    <submittedName>
        <fullName evidence="8">Arginine utilization regulatory protein</fullName>
    </submittedName>
</protein>
<dbReference type="InterPro" id="IPR009057">
    <property type="entry name" value="Homeodomain-like_sf"/>
</dbReference>
<dbReference type="InterPro" id="IPR027417">
    <property type="entry name" value="P-loop_NTPase"/>
</dbReference>
<keyword evidence="5" id="KW-0804">Transcription</keyword>
<dbReference type="PANTHER" id="PTHR32071">
    <property type="entry name" value="TRANSCRIPTIONAL REGULATORY PROTEIN"/>
    <property type="match status" value="1"/>
</dbReference>
<dbReference type="OrthoDB" id="9771372at2"/>
<dbReference type="Pfam" id="PF00158">
    <property type="entry name" value="Sigma54_activat"/>
    <property type="match status" value="1"/>
</dbReference>
<evidence type="ECO:0000313" key="8">
    <source>
        <dbReference type="EMBL" id="RCW51935.1"/>
    </source>
</evidence>
<dbReference type="EMBL" id="QPJD01000001">
    <property type="protein sequence ID" value="RCW51935.1"/>
    <property type="molecule type" value="Genomic_DNA"/>
</dbReference>
<dbReference type="FunFam" id="3.40.50.300:FF:000006">
    <property type="entry name" value="DNA-binding transcriptional regulator NtrC"/>
    <property type="match status" value="1"/>
</dbReference>
<evidence type="ECO:0000256" key="5">
    <source>
        <dbReference type="ARBA" id="ARBA00023163"/>
    </source>
</evidence>
<dbReference type="PROSITE" id="PS50045">
    <property type="entry name" value="SIGMA54_INTERACT_4"/>
    <property type="match status" value="1"/>
</dbReference>
<dbReference type="Pfam" id="PF02954">
    <property type="entry name" value="HTH_8"/>
    <property type="match status" value="1"/>
</dbReference>
<dbReference type="PROSITE" id="PS00676">
    <property type="entry name" value="SIGMA54_INTERACT_2"/>
    <property type="match status" value="1"/>
</dbReference>
<evidence type="ECO:0000313" key="9">
    <source>
        <dbReference type="Proteomes" id="UP000252415"/>
    </source>
</evidence>
<name>A0A368W8I1_9BACL</name>
<dbReference type="Pfam" id="PF25601">
    <property type="entry name" value="AAA_lid_14"/>
    <property type="match status" value="1"/>
</dbReference>
<organism evidence="8 9">
    <name type="scientific">Paenibacillus prosopidis</name>
    <dbReference type="NCBI Taxonomy" id="630520"/>
    <lineage>
        <taxon>Bacteria</taxon>
        <taxon>Bacillati</taxon>
        <taxon>Bacillota</taxon>
        <taxon>Bacilli</taxon>
        <taxon>Bacillales</taxon>
        <taxon>Paenibacillaceae</taxon>
        <taxon>Paenibacillus</taxon>
    </lineage>
</organism>
<evidence type="ECO:0000256" key="2">
    <source>
        <dbReference type="ARBA" id="ARBA00022840"/>
    </source>
</evidence>
<gene>
    <name evidence="8" type="ORF">DFP97_101280</name>
</gene>
<dbReference type="InterPro" id="IPR002078">
    <property type="entry name" value="Sigma_54_int"/>
</dbReference>
<dbReference type="GO" id="GO:0005524">
    <property type="term" value="F:ATP binding"/>
    <property type="evidence" value="ECO:0007669"/>
    <property type="project" value="UniProtKB-KW"/>
</dbReference>
<dbReference type="GO" id="GO:0043565">
    <property type="term" value="F:sequence-specific DNA binding"/>
    <property type="evidence" value="ECO:0007669"/>
    <property type="project" value="InterPro"/>
</dbReference>
<dbReference type="PROSITE" id="PS50112">
    <property type="entry name" value="PAS"/>
    <property type="match status" value="1"/>
</dbReference>
<dbReference type="InterPro" id="IPR013656">
    <property type="entry name" value="PAS_4"/>
</dbReference>
<dbReference type="SUPFAM" id="SSF46689">
    <property type="entry name" value="Homeodomain-like"/>
    <property type="match status" value="1"/>
</dbReference>
<evidence type="ECO:0000259" key="7">
    <source>
        <dbReference type="PROSITE" id="PS50112"/>
    </source>
</evidence>
<dbReference type="PRINTS" id="PR01590">
    <property type="entry name" value="HTHFIS"/>
</dbReference>
<dbReference type="InterPro" id="IPR025944">
    <property type="entry name" value="Sigma_54_int_dom_CS"/>
</dbReference>
<proteinExistence type="predicted"/>
<dbReference type="PROSITE" id="PS00688">
    <property type="entry name" value="SIGMA54_INTERACT_3"/>
    <property type="match status" value="1"/>
</dbReference>
<accession>A0A368W8I1</accession>
<sequence length="486" mass="54333">MSDQHGFGSDHFKWILNMIDIGVHLIDRDGITLFYNDKMAEIDGLKREQVIGKKLFHLYPSLTDETSTLVHVLQTGKETAEKVQTYVNLKGKRITTINRSYPLFDNGRQIGALEVAKDITSIVHLHDQILDLRHQIHQSHQKDKKHGASAHYHFSDIIGTSGQSLDAISMAKKAARTNSPVLICGPTGTGKELFAQSIHNAGIRKNRPFIAQNCAAVPSELMEGIMFGTARGAFTGAIDRAGLFEQANGGTLFLDELNSLDLFLQAKLLRVLQDGIVRRIGGSSEQQADVRIISAMNIDPKEALEKGILRQDLFYRINVVNLSLPPLKERKEEIPLLTQHFIEKLNPVFGMKVTGIHPLAMNRLTAYDWPGNIRELSHAIESTYNMMELENETIEEHHLPAYLKNAPVLSTAAGTVEWRQTPEKASSQSLSDRVKQLEREAIVSALQNHDYNISLTAQALGIKRQALQYKLSRYGIARKPGFINQP</sequence>
<dbReference type="InterPro" id="IPR035965">
    <property type="entry name" value="PAS-like_dom_sf"/>
</dbReference>
<dbReference type="CDD" id="cd00009">
    <property type="entry name" value="AAA"/>
    <property type="match status" value="1"/>
</dbReference>
<dbReference type="Gene3D" id="3.30.450.20">
    <property type="entry name" value="PAS domain"/>
    <property type="match status" value="1"/>
</dbReference>
<dbReference type="InterPro" id="IPR025943">
    <property type="entry name" value="Sigma_54_int_dom_ATP-bd_2"/>
</dbReference>
<dbReference type="Proteomes" id="UP000252415">
    <property type="component" value="Unassembled WGS sequence"/>
</dbReference>
<dbReference type="AlphaFoldDB" id="A0A368W8I1"/>
<keyword evidence="3" id="KW-0805">Transcription regulation</keyword>
<dbReference type="NCBIfam" id="TIGR00229">
    <property type="entry name" value="sensory_box"/>
    <property type="match status" value="1"/>
</dbReference>
<evidence type="ECO:0000256" key="3">
    <source>
        <dbReference type="ARBA" id="ARBA00023015"/>
    </source>
</evidence>
<dbReference type="Gene3D" id="1.10.8.60">
    <property type="match status" value="1"/>
</dbReference>
<evidence type="ECO:0000259" key="6">
    <source>
        <dbReference type="PROSITE" id="PS50045"/>
    </source>
</evidence>